<dbReference type="KEGG" id="rgu:A4W93_14615"/>
<protein>
    <recommendedName>
        <fullName evidence="1">MOSC domain-containing protein</fullName>
    </recommendedName>
</protein>
<evidence type="ECO:0000259" key="1">
    <source>
        <dbReference type="PROSITE" id="PS51340"/>
    </source>
</evidence>
<dbReference type="InterPro" id="IPR011037">
    <property type="entry name" value="Pyrv_Knase-like_insert_dom_sf"/>
</dbReference>
<dbReference type="STRING" id="946333.A4W93_14615"/>
<evidence type="ECO:0000313" key="3">
    <source>
        <dbReference type="Proteomes" id="UP000193427"/>
    </source>
</evidence>
<dbReference type="GO" id="GO:0030151">
    <property type="term" value="F:molybdenum ion binding"/>
    <property type="evidence" value="ECO:0007669"/>
    <property type="project" value="InterPro"/>
</dbReference>
<dbReference type="PROSITE" id="PS51340">
    <property type="entry name" value="MOSC"/>
    <property type="match status" value="1"/>
</dbReference>
<sequence length="286" mass="30693">MMSLWNRYQTAMSSPALPEPAFTIDALYLYPVKACAGVPVDHLVIDGDGGAAGDRHWAIVNARGDVTWQGDHPRLALVHPQLTDDALVLTTPGMAPVHVPTTGPLAPVHVTIWNERDRRAEVFEAEDAGNAAAAWLTRVTGALLRLVRLGHAARRRDTVNRLHLTTRASADAVDRHLAEAGGPPADPRRYRPNVVLRSDAAAFEEDFLQALDGPAGRIEMTAPCVRCVVPNVDPTDASVSPRTLEALTALSAAHHPGKPTTFGVYGRAKPGTRFAVGDVFSGEFAF</sequence>
<keyword evidence="3" id="KW-1185">Reference proteome</keyword>
<feature type="domain" description="MOSC" evidence="1">
    <location>
        <begin position="131"/>
        <end position="283"/>
    </location>
</feature>
<dbReference type="GO" id="GO:0003824">
    <property type="term" value="F:catalytic activity"/>
    <property type="evidence" value="ECO:0007669"/>
    <property type="project" value="InterPro"/>
</dbReference>
<dbReference type="Pfam" id="PF03473">
    <property type="entry name" value="MOSC"/>
    <property type="match status" value="1"/>
</dbReference>
<dbReference type="GO" id="GO:0030170">
    <property type="term" value="F:pyridoxal phosphate binding"/>
    <property type="evidence" value="ECO:0007669"/>
    <property type="project" value="InterPro"/>
</dbReference>
<dbReference type="InterPro" id="IPR005303">
    <property type="entry name" value="MOCOS_middle"/>
</dbReference>
<dbReference type="SUPFAM" id="SSF141673">
    <property type="entry name" value="MOSC N-terminal domain-like"/>
    <property type="match status" value="1"/>
</dbReference>
<name>A0A1W6L9W7_9BURK</name>
<proteinExistence type="predicted"/>
<organism evidence="2 3">
    <name type="scientific">Piscinibacter gummiphilus</name>
    <dbReference type="NCBI Taxonomy" id="946333"/>
    <lineage>
        <taxon>Bacteria</taxon>
        <taxon>Pseudomonadati</taxon>
        <taxon>Pseudomonadota</taxon>
        <taxon>Betaproteobacteria</taxon>
        <taxon>Burkholderiales</taxon>
        <taxon>Sphaerotilaceae</taxon>
        <taxon>Piscinibacter</taxon>
    </lineage>
</organism>
<dbReference type="Proteomes" id="UP000193427">
    <property type="component" value="Chromosome"/>
</dbReference>
<dbReference type="InterPro" id="IPR005302">
    <property type="entry name" value="MoCF_Sase_C"/>
</dbReference>
<dbReference type="AlphaFoldDB" id="A0A1W6L9W7"/>
<dbReference type="SUPFAM" id="SSF50800">
    <property type="entry name" value="PK beta-barrel domain-like"/>
    <property type="match status" value="1"/>
</dbReference>
<dbReference type="EMBL" id="CP015118">
    <property type="protein sequence ID" value="ARN21026.1"/>
    <property type="molecule type" value="Genomic_DNA"/>
</dbReference>
<dbReference type="Pfam" id="PF03476">
    <property type="entry name" value="MOSC_N"/>
    <property type="match status" value="1"/>
</dbReference>
<evidence type="ECO:0000313" key="2">
    <source>
        <dbReference type="EMBL" id="ARN21026.1"/>
    </source>
</evidence>
<accession>A0A1W6L9W7</accession>
<gene>
    <name evidence="2" type="ORF">A4W93_14615</name>
</gene>
<reference evidence="2 3" key="1">
    <citation type="submission" date="2016-04" db="EMBL/GenBank/DDBJ databases">
        <title>Complete genome sequence of natural rubber-degrading, novel Gram-negative bacterium, Rhizobacter gummiphilus strain NS21.</title>
        <authorList>
            <person name="Tabata M."/>
            <person name="Kasai D."/>
            <person name="Fukuda M."/>
        </authorList>
    </citation>
    <scope>NUCLEOTIDE SEQUENCE [LARGE SCALE GENOMIC DNA]</scope>
    <source>
        <strain evidence="2 3">NS21</strain>
    </source>
</reference>